<proteinExistence type="predicted"/>
<protein>
    <submittedName>
        <fullName evidence="2">Uncharacterized protein</fullName>
    </submittedName>
</protein>
<evidence type="ECO:0000313" key="3">
    <source>
        <dbReference type="Proteomes" id="UP000499080"/>
    </source>
</evidence>
<evidence type="ECO:0000313" key="2">
    <source>
        <dbReference type="EMBL" id="GBL76779.1"/>
    </source>
</evidence>
<feature type="region of interest" description="Disordered" evidence="1">
    <location>
        <begin position="57"/>
        <end position="89"/>
    </location>
</feature>
<name>A0A4Y2ABT7_ARAVE</name>
<reference evidence="2 3" key="1">
    <citation type="journal article" date="2019" name="Sci. Rep.">
        <title>Orb-weaving spider Araneus ventricosus genome elucidates the spidroin gene catalogue.</title>
        <authorList>
            <person name="Kono N."/>
            <person name="Nakamura H."/>
            <person name="Ohtoshi R."/>
            <person name="Moran D.A.P."/>
            <person name="Shinohara A."/>
            <person name="Yoshida Y."/>
            <person name="Fujiwara M."/>
            <person name="Mori M."/>
            <person name="Tomita M."/>
            <person name="Arakawa K."/>
        </authorList>
    </citation>
    <scope>NUCLEOTIDE SEQUENCE [LARGE SCALE GENOMIC DNA]</scope>
</reference>
<keyword evidence="3" id="KW-1185">Reference proteome</keyword>
<feature type="compositionally biased region" description="Basic and acidic residues" evidence="1">
    <location>
        <begin position="59"/>
        <end position="71"/>
    </location>
</feature>
<dbReference type="Proteomes" id="UP000499080">
    <property type="component" value="Unassembled WGS sequence"/>
</dbReference>
<sequence length="89" mass="9785">MPRWPSGKVSTSEPEGSRPRTHLHRRSAVYVGLLPVKPYVRGQTSTRWCGAKIPTMARPTHEECKAGREGTRSGVVSSSDRGSKGRRPS</sequence>
<dbReference type="AlphaFoldDB" id="A0A4Y2ABT7"/>
<gene>
    <name evidence="2" type="ORF">AVEN_53449_1</name>
</gene>
<organism evidence="2 3">
    <name type="scientific">Araneus ventricosus</name>
    <name type="common">Orbweaver spider</name>
    <name type="synonym">Epeira ventricosa</name>
    <dbReference type="NCBI Taxonomy" id="182803"/>
    <lineage>
        <taxon>Eukaryota</taxon>
        <taxon>Metazoa</taxon>
        <taxon>Ecdysozoa</taxon>
        <taxon>Arthropoda</taxon>
        <taxon>Chelicerata</taxon>
        <taxon>Arachnida</taxon>
        <taxon>Araneae</taxon>
        <taxon>Araneomorphae</taxon>
        <taxon>Entelegynae</taxon>
        <taxon>Araneoidea</taxon>
        <taxon>Araneidae</taxon>
        <taxon>Araneus</taxon>
    </lineage>
</organism>
<accession>A0A4Y2ABT7</accession>
<feature type="region of interest" description="Disordered" evidence="1">
    <location>
        <begin position="1"/>
        <end position="24"/>
    </location>
</feature>
<dbReference type="EMBL" id="BGPR01000010">
    <property type="protein sequence ID" value="GBL76779.1"/>
    <property type="molecule type" value="Genomic_DNA"/>
</dbReference>
<evidence type="ECO:0000256" key="1">
    <source>
        <dbReference type="SAM" id="MobiDB-lite"/>
    </source>
</evidence>
<comment type="caution">
    <text evidence="2">The sequence shown here is derived from an EMBL/GenBank/DDBJ whole genome shotgun (WGS) entry which is preliminary data.</text>
</comment>